<dbReference type="EMBL" id="JADFTS010000002">
    <property type="protein sequence ID" value="KAF9619686.1"/>
    <property type="molecule type" value="Genomic_DNA"/>
</dbReference>
<accession>A0A835IKZ3</accession>
<dbReference type="AlphaFoldDB" id="A0A835IKZ3"/>
<protein>
    <recommendedName>
        <fullName evidence="1">Membrane-bound transcription factor PTM chromo domain-containing protein</fullName>
    </recommendedName>
</protein>
<feature type="domain" description="Membrane-bound transcription factor PTM chromo" evidence="1">
    <location>
        <begin position="2"/>
        <end position="51"/>
    </location>
</feature>
<name>A0A835IKZ3_9MAGN</name>
<sequence>MKLFKKVTIRRKCFEGTYIKYLLYFGKRKAIPDTVICNGIKLEVSTSERKKDAVNCQDYEGILNIVHSQVHVILSQFDIGLLPRNKFPSELMVREVKKESTSVACSFITLLFQQGLHFGPFMNISLRRAESLSRVQAGIPLPTRKRYPIESTFKRTKFHYLSMSVLKATKLTG</sequence>
<evidence type="ECO:0000313" key="2">
    <source>
        <dbReference type="EMBL" id="KAF9619686.1"/>
    </source>
</evidence>
<comment type="caution">
    <text evidence="2">The sequence shown here is derived from an EMBL/GenBank/DDBJ whole genome shotgun (WGS) entry which is preliminary data.</text>
</comment>
<dbReference type="InterPro" id="IPR056618">
    <property type="entry name" value="Chromo_PTM"/>
</dbReference>
<proteinExistence type="predicted"/>
<gene>
    <name evidence="2" type="ORF">IFM89_008363</name>
</gene>
<dbReference type="OrthoDB" id="1740843at2759"/>
<keyword evidence="3" id="KW-1185">Reference proteome</keyword>
<evidence type="ECO:0000313" key="3">
    <source>
        <dbReference type="Proteomes" id="UP000631114"/>
    </source>
</evidence>
<organism evidence="2 3">
    <name type="scientific">Coptis chinensis</name>
    <dbReference type="NCBI Taxonomy" id="261450"/>
    <lineage>
        <taxon>Eukaryota</taxon>
        <taxon>Viridiplantae</taxon>
        <taxon>Streptophyta</taxon>
        <taxon>Embryophyta</taxon>
        <taxon>Tracheophyta</taxon>
        <taxon>Spermatophyta</taxon>
        <taxon>Magnoliopsida</taxon>
        <taxon>Ranunculales</taxon>
        <taxon>Ranunculaceae</taxon>
        <taxon>Coptidoideae</taxon>
        <taxon>Coptis</taxon>
    </lineage>
</organism>
<dbReference type="Proteomes" id="UP000631114">
    <property type="component" value="Unassembled WGS sequence"/>
</dbReference>
<evidence type="ECO:0000259" key="1">
    <source>
        <dbReference type="Pfam" id="PF24294"/>
    </source>
</evidence>
<dbReference type="Pfam" id="PF24294">
    <property type="entry name" value="Chromo_PTM"/>
    <property type="match status" value="1"/>
</dbReference>
<reference evidence="2 3" key="1">
    <citation type="submission" date="2020-10" db="EMBL/GenBank/DDBJ databases">
        <title>The Coptis chinensis genome and diversification of protoberbering-type alkaloids.</title>
        <authorList>
            <person name="Wang B."/>
            <person name="Shu S."/>
            <person name="Song C."/>
            <person name="Liu Y."/>
        </authorList>
    </citation>
    <scope>NUCLEOTIDE SEQUENCE [LARGE SCALE GENOMIC DNA]</scope>
    <source>
        <strain evidence="2">HL-2020</strain>
        <tissue evidence="2">Leaf</tissue>
    </source>
</reference>